<protein>
    <submittedName>
        <fullName evidence="3">Uncharacterized protein</fullName>
    </submittedName>
</protein>
<feature type="transmembrane region" description="Helical" evidence="2">
    <location>
        <begin position="61"/>
        <end position="80"/>
    </location>
</feature>
<keyword evidence="2" id="KW-0472">Membrane</keyword>
<keyword evidence="1" id="KW-0175">Coiled coil</keyword>
<gene>
    <name evidence="3" type="ORF">UFOVP1043_93</name>
</gene>
<accession>A0A6J5QMC5</accession>
<name>A0A6J5QMC5_9CAUD</name>
<feature type="coiled-coil region" evidence="1">
    <location>
        <begin position="24"/>
        <end position="51"/>
    </location>
</feature>
<dbReference type="EMBL" id="LR797001">
    <property type="protein sequence ID" value="CAB4180714.1"/>
    <property type="molecule type" value="Genomic_DNA"/>
</dbReference>
<keyword evidence="2" id="KW-1133">Transmembrane helix</keyword>
<evidence type="ECO:0000256" key="2">
    <source>
        <dbReference type="SAM" id="Phobius"/>
    </source>
</evidence>
<reference evidence="3" key="1">
    <citation type="submission" date="2020-05" db="EMBL/GenBank/DDBJ databases">
        <authorList>
            <person name="Chiriac C."/>
            <person name="Salcher M."/>
            <person name="Ghai R."/>
            <person name="Kavagutti S V."/>
        </authorList>
    </citation>
    <scope>NUCLEOTIDE SEQUENCE</scope>
</reference>
<proteinExistence type="predicted"/>
<keyword evidence="2" id="KW-0812">Transmembrane</keyword>
<organism evidence="3">
    <name type="scientific">uncultured Caudovirales phage</name>
    <dbReference type="NCBI Taxonomy" id="2100421"/>
    <lineage>
        <taxon>Viruses</taxon>
        <taxon>Duplodnaviria</taxon>
        <taxon>Heunggongvirae</taxon>
        <taxon>Uroviricota</taxon>
        <taxon>Caudoviricetes</taxon>
        <taxon>Peduoviridae</taxon>
        <taxon>Maltschvirus</taxon>
        <taxon>Maltschvirus maltsch</taxon>
    </lineage>
</organism>
<evidence type="ECO:0000256" key="1">
    <source>
        <dbReference type="SAM" id="Coils"/>
    </source>
</evidence>
<sequence length="85" mass="9506">MEHQRADDPAMQTVRELATHSADIRHLQTDMDKMTKDMEEIKDAIREISKTLSEAKGGWKLLLVVGGIGASVATFVTWAIDMVKH</sequence>
<evidence type="ECO:0000313" key="3">
    <source>
        <dbReference type="EMBL" id="CAB4180714.1"/>
    </source>
</evidence>